<organism evidence="2 5">
    <name type="scientific">Adineta steineri</name>
    <dbReference type="NCBI Taxonomy" id="433720"/>
    <lineage>
        <taxon>Eukaryota</taxon>
        <taxon>Metazoa</taxon>
        <taxon>Spiralia</taxon>
        <taxon>Gnathifera</taxon>
        <taxon>Rotifera</taxon>
        <taxon>Eurotatoria</taxon>
        <taxon>Bdelloidea</taxon>
        <taxon>Adinetida</taxon>
        <taxon>Adinetidae</taxon>
        <taxon>Adineta</taxon>
    </lineage>
</organism>
<feature type="transmembrane region" description="Helical" evidence="1">
    <location>
        <begin position="38"/>
        <end position="57"/>
    </location>
</feature>
<dbReference type="Proteomes" id="UP000663877">
    <property type="component" value="Unassembled WGS sequence"/>
</dbReference>
<protein>
    <submittedName>
        <fullName evidence="2">Uncharacterized protein</fullName>
    </submittedName>
</protein>
<dbReference type="OrthoDB" id="10062228at2759"/>
<keyword evidence="1" id="KW-0812">Transmembrane</keyword>
<dbReference type="AlphaFoldDB" id="A0A815PQG1"/>
<name>A0A815PQG1_9BILA</name>
<evidence type="ECO:0000256" key="1">
    <source>
        <dbReference type="SAM" id="Phobius"/>
    </source>
</evidence>
<proteinExistence type="predicted"/>
<accession>A0A815PQG1</accession>
<keyword evidence="1" id="KW-1133">Transmembrane helix</keyword>
<evidence type="ECO:0000313" key="2">
    <source>
        <dbReference type="EMBL" id="CAF1452662.1"/>
    </source>
</evidence>
<keyword evidence="1" id="KW-0472">Membrane</keyword>
<sequence>MRMAVLAGFGWTIGFILFALPDSPTAFQHVLVTIFKYLLIHLNATPSLFISVVYEYFVKTNRQDTPVSMVITIGSLKPSNRITLRRPFSETQHQSVTEIQTI</sequence>
<evidence type="ECO:0000313" key="4">
    <source>
        <dbReference type="Proteomes" id="UP000663832"/>
    </source>
</evidence>
<gene>
    <name evidence="2" type="ORF">BJG266_LOCUS40523</name>
    <name evidence="3" type="ORF">QVE165_LOCUS57399</name>
</gene>
<keyword evidence="4" id="KW-1185">Reference proteome</keyword>
<dbReference type="Proteomes" id="UP000663832">
    <property type="component" value="Unassembled WGS sequence"/>
</dbReference>
<evidence type="ECO:0000313" key="3">
    <source>
        <dbReference type="EMBL" id="CAF1631011.1"/>
    </source>
</evidence>
<dbReference type="EMBL" id="CAJNOI010002010">
    <property type="protein sequence ID" value="CAF1452662.1"/>
    <property type="molecule type" value="Genomic_DNA"/>
</dbReference>
<dbReference type="EMBL" id="CAJNOM010002335">
    <property type="protein sequence ID" value="CAF1631011.1"/>
    <property type="molecule type" value="Genomic_DNA"/>
</dbReference>
<comment type="caution">
    <text evidence="2">The sequence shown here is derived from an EMBL/GenBank/DDBJ whole genome shotgun (WGS) entry which is preliminary data.</text>
</comment>
<reference evidence="2" key="1">
    <citation type="submission" date="2021-02" db="EMBL/GenBank/DDBJ databases">
        <authorList>
            <person name="Nowell W R."/>
        </authorList>
    </citation>
    <scope>NUCLEOTIDE SEQUENCE</scope>
</reference>
<evidence type="ECO:0000313" key="5">
    <source>
        <dbReference type="Proteomes" id="UP000663877"/>
    </source>
</evidence>